<dbReference type="AlphaFoldDB" id="A0A8J8P8A6"/>
<organism evidence="1 2">
    <name type="scientific">Halteria grandinella</name>
    <dbReference type="NCBI Taxonomy" id="5974"/>
    <lineage>
        <taxon>Eukaryota</taxon>
        <taxon>Sar</taxon>
        <taxon>Alveolata</taxon>
        <taxon>Ciliophora</taxon>
        <taxon>Intramacronucleata</taxon>
        <taxon>Spirotrichea</taxon>
        <taxon>Stichotrichia</taxon>
        <taxon>Sporadotrichida</taxon>
        <taxon>Halteriidae</taxon>
        <taxon>Halteria</taxon>
    </lineage>
</organism>
<name>A0A8J8P8A6_HALGN</name>
<reference evidence="1" key="1">
    <citation type="submission" date="2019-06" db="EMBL/GenBank/DDBJ databases">
        <authorList>
            <person name="Zheng W."/>
        </authorList>
    </citation>
    <scope>NUCLEOTIDE SEQUENCE</scope>
    <source>
        <strain evidence="1">QDHG01</strain>
    </source>
</reference>
<comment type="caution">
    <text evidence="1">The sequence shown here is derived from an EMBL/GenBank/DDBJ whole genome shotgun (WGS) entry which is preliminary data.</text>
</comment>
<protein>
    <submittedName>
        <fullName evidence="1">Uncharacterized protein</fullName>
    </submittedName>
</protein>
<proteinExistence type="predicted"/>
<sequence length="77" mass="8986">MDDSSQILKLCREHDDSSARVLSSFAHLAINTISQLELAPQYVNLLELFYQIETLELVINHFQQKEPISKMEFHVIR</sequence>
<dbReference type="EMBL" id="RRYP01000223">
    <property type="protein sequence ID" value="TNV87789.1"/>
    <property type="molecule type" value="Genomic_DNA"/>
</dbReference>
<dbReference type="Proteomes" id="UP000785679">
    <property type="component" value="Unassembled WGS sequence"/>
</dbReference>
<gene>
    <name evidence="1" type="ORF">FGO68_gene4200</name>
</gene>
<accession>A0A8J8P8A6</accession>
<keyword evidence="2" id="KW-1185">Reference proteome</keyword>
<evidence type="ECO:0000313" key="1">
    <source>
        <dbReference type="EMBL" id="TNV87789.1"/>
    </source>
</evidence>
<evidence type="ECO:0000313" key="2">
    <source>
        <dbReference type="Proteomes" id="UP000785679"/>
    </source>
</evidence>